<dbReference type="PRINTS" id="PR00315">
    <property type="entry name" value="ELONGATNFCT"/>
</dbReference>
<evidence type="ECO:0000256" key="6">
    <source>
        <dbReference type="ARBA" id="ARBA00023134"/>
    </source>
</evidence>
<dbReference type="Pfam" id="PF00679">
    <property type="entry name" value="EFG_C"/>
    <property type="match status" value="1"/>
</dbReference>
<dbReference type="GO" id="GO:0005829">
    <property type="term" value="C:cytosol"/>
    <property type="evidence" value="ECO:0007669"/>
    <property type="project" value="TreeGrafter"/>
</dbReference>
<name>A0A9P8QDY3_9HYPO</name>
<sequence>MPVVTPEKLASLQKQSRDVRNICILAHVDHGKTSLTDALLATNGIISPKLAGKIRYLDSRPDEQTRGITMESSAISLYFSMLRRSAPDATPEPKEYLVNLIDSPGHIDFSSEVSTASRLCDGAVVLVDAVEGVCSQTVTVLRQSWIEKLKPLLVINKIDRLITELKMTPQEAYVHLSKLLEQVNAVLGSFFQGERMEEDLNWREKMEERVNAAAATKASASDASSEVGDLQFEELDDEDLYFAPEKNNVIFSSAIDGWAFTCRQFASLYEKKLGIKRGIVERCLWGNFYLDPKTKKVLGQKHLKGRNLKPMFVQLVLEPVWTVYQATIGADGGKGDAVLLEKVTKSLNITIAPHILRARDPRLLLTTVFASWLPLSTALLVSVIESLPSPPAAQAERMPSVIDESPDAEFVDKSVREAMVTFKTGKSDPVVAYVSKMVSVPESELPENKRRTGQMTGEEARELARQKRAAAAALAAAGNNQGEVDGLADTLGTVSLDDVTPAAEEEKVDPEHLIGFARIFSGTLSVGDTLYVIPPKWSPANPHANPEPQQIIVKALYMFMGRSLETLNSVPAGVVFGIGGLEGKILKSGTLCSKLEGAVNLAGISLAGKPIVRVALEPVNPADLDKMIQGLHLLVQSDPCAEYEQFSSGEHVLLTAGELHLERCLLDLKERFARCDIQAGAPIVPYRETIVRAEEMRPAANKELGRGTVVSSTSSKQVTMTIRVQPLPTNVTEFLLKNGDAIKRLHSVRKSAEEVGGEETEEVIEADTELTAGAAISAEELKAQLQKELETGKGREGWKGLIDRIAGFGPRRTGPNLLIDATTDGILPKIFATARAPDAVSDSDEKLWPSHLSDKITYAFQLGTAQGPLCNEPMQGIAVFIEDVSLSLPEDDTSARDKLSRLTGEVIKAFQASLRAAFLDWSPRLMLAMYTVEIQTSTEVLGRVYDVLTRRRGRVVAEAMKEGTPFFTIQAMLPVAESFGFADEMRKRTSGAAQPQLIFAGFEILDEDPFWVPFTEDDLEDLGELADKENVAKRYMDGVRKKKGLLVEGRAVARDAEKQKTLKR</sequence>
<dbReference type="CDD" id="cd01885">
    <property type="entry name" value="EF2"/>
    <property type="match status" value="1"/>
</dbReference>
<dbReference type="Gene3D" id="3.40.50.300">
    <property type="entry name" value="P-loop containing nucleotide triphosphate hydrolases"/>
    <property type="match status" value="1"/>
</dbReference>
<dbReference type="SMART" id="SM00838">
    <property type="entry name" value="EFG_C"/>
    <property type="match status" value="1"/>
</dbReference>
<organism evidence="11 12">
    <name type="scientific">Trichoderma cornu-damae</name>
    <dbReference type="NCBI Taxonomy" id="654480"/>
    <lineage>
        <taxon>Eukaryota</taxon>
        <taxon>Fungi</taxon>
        <taxon>Dikarya</taxon>
        <taxon>Ascomycota</taxon>
        <taxon>Pezizomycotina</taxon>
        <taxon>Sordariomycetes</taxon>
        <taxon>Hypocreomycetidae</taxon>
        <taxon>Hypocreales</taxon>
        <taxon>Hypocreaceae</taxon>
        <taxon>Trichoderma</taxon>
    </lineage>
</organism>
<dbReference type="Gene3D" id="3.30.230.10">
    <property type="match status" value="1"/>
</dbReference>
<dbReference type="InterPro" id="IPR000795">
    <property type="entry name" value="T_Tr_GTP-bd_dom"/>
</dbReference>
<keyword evidence="12" id="KW-1185">Reference proteome</keyword>
<dbReference type="EMBL" id="JAIWOZ010000007">
    <property type="protein sequence ID" value="KAH6603500.1"/>
    <property type="molecule type" value="Genomic_DNA"/>
</dbReference>
<dbReference type="PANTHER" id="PTHR42908:SF3">
    <property type="entry name" value="ELONGATION FACTOR-LIKE GTPASE 1"/>
    <property type="match status" value="1"/>
</dbReference>
<dbReference type="Gene3D" id="3.90.1430.10">
    <property type="entry name" value="Yeast translation eEF2 (G' domain)"/>
    <property type="match status" value="1"/>
</dbReference>
<dbReference type="SUPFAM" id="SSF50447">
    <property type="entry name" value="Translation proteins"/>
    <property type="match status" value="1"/>
</dbReference>
<dbReference type="AlphaFoldDB" id="A0A9P8QDY3"/>
<dbReference type="InterPro" id="IPR009000">
    <property type="entry name" value="Transl_B-barrel_sf"/>
</dbReference>
<comment type="subcellular location">
    <subcellularLocation>
        <location evidence="1">Cytoplasm</location>
    </subcellularLocation>
</comment>
<dbReference type="InterPro" id="IPR014721">
    <property type="entry name" value="Ribsml_uS5_D2-typ_fold_subgr"/>
</dbReference>
<keyword evidence="6" id="KW-0342">GTP-binding</keyword>
<dbReference type="Gene3D" id="3.30.70.240">
    <property type="match status" value="1"/>
</dbReference>
<dbReference type="GO" id="GO:0003924">
    <property type="term" value="F:GTPase activity"/>
    <property type="evidence" value="ECO:0007669"/>
    <property type="project" value="InterPro"/>
</dbReference>
<gene>
    <name evidence="11" type="ORF">Trco_008275</name>
</gene>
<comment type="catalytic activity">
    <reaction evidence="7">
        <text>GTP + H2O = GDP + phosphate + H(+)</text>
        <dbReference type="Rhea" id="RHEA:19669"/>
        <dbReference type="ChEBI" id="CHEBI:15377"/>
        <dbReference type="ChEBI" id="CHEBI:15378"/>
        <dbReference type="ChEBI" id="CHEBI:37565"/>
        <dbReference type="ChEBI" id="CHEBI:43474"/>
        <dbReference type="ChEBI" id="CHEBI:58189"/>
    </reaction>
</comment>
<accession>A0A9P8QDY3</accession>
<proteinExistence type="predicted"/>
<evidence type="ECO:0000313" key="11">
    <source>
        <dbReference type="EMBL" id="KAH6603500.1"/>
    </source>
</evidence>
<dbReference type="CDD" id="cd04096">
    <property type="entry name" value="eEF2_snRNP_like_C"/>
    <property type="match status" value="1"/>
</dbReference>
<evidence type="ECO:0000256" key="9">
    <source>
        <dbReference type="ARBA" id="ARBA00081809"/>
    </source>
</evidence>
<comment type="caution">
    <text evidence="11">The sequence shown here is derived from an EMBL/GenBank/DDBJ whole genome shotgun (WGS) entry which is preliminary data.</text>
</comment>
<dbReference type="PROSITE" id="PS51722">
    <property type="entry name" value="G_TR_2"/>
    <property type="match status" value="1"/>
</dbReference>
<dbReference type="CDD" id="cd01681">
    <property type="entry name" value="aeEF2_snRNP_like_IV"/>
    <property type="match status" value="1"/>
</dbReference>
<dbReference type="FunFam" id="3.30.70.240:FF:000006">
    <property type="entry name" value="Elongation factor like GTPase 1"/>
    <property type="match status" value="1"/>
</dbReference>
<dbReference type="SUPFAM" id="SSF52540">
    <property type="entry name" value="P-loop containing nucleoside triphosphate hydrolases"/>
    <property type="match status" value="1"/>
</dbReference>
<evidence type="ECO:0000256" key="8">
    <source>
        <dbReference type="ARBA" id="ARBA00068031"/>
    </source>
</evidence>
<dbReference type="CDD" id="cd16268">
    <property type="entry name" value="EF2_II"/>
    <property type="match status" value="1"/>
</dbReference>
<evidence type="ECO:0000256" key="4">
    <source>
        <dbReference type="ARBA" id="ARBA00022741"/>
    </source>
</evidence>
<dbReference type="InterPro" id="IPR000640">
    <property type="entry name" value="EFG_V-like"/>
</dbReference>
<dbReference type="InterPro" id="IPR035647">
    <property type="entry name" value="EFG_III/V"/>
</dbReference>
<evidence type="ECO:0000313" key="12">
    <source>
        <dbReference type="Proteomes" id="UP000827724"/>
    </source>
</evidence>
<dbReference type="PANTHER" id="PTHR42908">
    <property type="entry name" value="TRANSLATION ELONGATION FACTOR-RELATED"/>
    <property type="match status" value="1"/>
</dbReference>
<dbReference type="OrthoDB" id="364892at2759"/>
<keyword evidence="4" id="KW-0547">Nucleotide-binding</keyword>
<dbReference type="InterPro" id="IPR020568">
    <property type="entry name" value="Ribosomal_Su5_D2-typ_SF"/>
</dbReference>
<evidence type="ECO:0000256" key="1">
    <source>
        <dbReference type="ARBA" id="ARBA00004496"/>
    </source>
</evidence>
<dbReference type="Pfam" id="PF00009">
    <property type="entry name" value="GTP_EFTU"/>
    <property type="match status" value="1"/>
</dbReference>
<dbReference type="Proteomes" id="UP000827724">
    <property type="component" value="Unassembled WGS sequence"/>
</dbReference>
<dbReference type="FunFam" id="3.90.1430.10:FF:000002">
    <property type="entry name" value="Elongation factor like GTPase 1"/>
    <property type="match status" value="1"/>
</dbReference>
<dbReference type="SUPFAM" id="SSF54980">
    <property type="entry name" value="EF-G C-terminal domain-like"/>
    <property type="match status" value="2"/>
</dbReference>
<dbReference type="Pfam" id="PF03144">
    <property type="entry name" value="GTP_EFTU_D2"/>
    <property type="match status" value="1"/>
</dbReference>
<dbReference type="InterPro" id="IPR004161">
    <property type="entry name" value="EFTu-like_2"/>
</dbReference>
<evidence type="ECO:0000256" key="5">
    <source>
        <dbReference type="ARBA" id="ARBA00022801"/>
    </source>
</evidence>
<dbReference type="GO" id="GO:0005525">
    <property type="term" value="F:GTP binding"/>
    <property type="evidence" value="ECO:0007669"/>
    <property type="project" value="UniProtKB-KW"/>
</dbReference>
<protein>
    <recommendedName>
        <fullName evidence="8">Ribosome assembly protein 1</fullName>
    </recommendedName>
    <alternativeName>
        <fullName evidence="9">Elongation factor-like 1</fullName>
    </alternativeName>
</protein>
<dbReference type="FunFam" id="3.30.70.870:FF:000002">
    <property type="entry name" value="Translation elongation factor 2"/>
    <property type="match status" value="1"/>
</dbReference>
<evidence type="ECO:0000256" key="2">
    <source>
        <dbReference type="ARBA" id="ARBA00022490"/>
    </source>
</evidence>
<reference evidence="11" key="1">
    <citation type="submission" date="2021-08" db="EMBL/GenBank/DDBJ databases">
        <title>Chromosome-Level Trichoderma cornu-damae using Hi-C Data.</title>
        <authorList>
            <person name="Kim C.S."/>
        </authorList>
    </citation>
    <scope>NUCLEOTIDE SEQUENCE</scope>
    <source>
        <strain evidence="11">KA19-0412C</strain>
    </source>
</reference>
<dbReference type="Pfam" id="PF25118">
    <property type="entry name" value="EFL1"/>
    <property type="match status" value="1"/>
</dbReference>
<dbReference type="Gene3D" id="3.30.70.870">
    <property type="entry name" value="Elongation Factor G (Translational Gtpase), domain 3"/>
    <property type="match status" value="1"/>
</dbReference>
<dbReference type="NCBIfam" id="TIGR00231">
    <property type="entry name" value="small_GTP"/>
    <property type="match status" value="1"/>
</dbReference>
<evidence type="ECO:0000259" key="10">
    <source>
        <dbReference type="PROSITE" id="PS51722"/>
    </source>
</evidence>
<keyword evidence="5" id="KW-0378">Hydrolase</keyword>
<dbReference type="InterPro" id="IPR005225">
    <property type="entry name" value="Small_GTP-bd"/>
</dbReference>
<dbReference type="InterPro" id="IPR041095">
    <property type="entry name" value="EFG_II"/>
</dbReference>
<feature type="domain" description="Tr-type G" evidence="10">
    <location>
        <begin position="17"/>
        <end position="320"/>
    </location>
</feature>
<keyword evidence="2" id="KW-0963">Cytoplasm</keyword>
<dbReference type="GO" id="GO:0042256">
    <property type="term" value="P:cytosolic ribosome assembly"/>
    <property type="evidence" value="ECO:0007669"/>
    <property type="project" value="TreeGrafter"/>
</dbReference>
<dbReference type="SUPFAM" id="SSF54211">
    <property type="entry name" value="Ribosomal protein S5 domain 2-like"/>
    <property type="match status" value="1"/>
</dbReference>
<dbReference type="Gene3D" id="2.40.30.10">
    <property type="entry name" value="Translation factors"/>
    <property type="match status" value="1"/>
</dbReference>
<dbReference type="InterPro" id="IPR027417">
    <property type="entry name" value="P-loop_NTPase"/>
</dbReference>
<dbReference type="FunFam" id="3.40.50.300:FF:000746">
    <property type="entry name" value="Ribosome assembly protein 1"/>
    <property type="match status" value="1"/>
</dbReference>
<dbReference type="Pfam" id="PF14492">
    <property type="entry name" value="EFG_III"/>
    <property type="match status" value="1"/>
</dbReference>
<evidence type="ECO:0000256" key="7">
    <source>
        <dbReference type="ARBA" id="ARBA00048548"/>
    </source>
</evidence>
<keyword evidence="3" id="KW-0690">Ribosome biogenesis</keyword>
<dbReference type="InterPro" id="IPR056752">
    <property type="entry name" value="EFL1"/>
</dbReference>
<dbReference type="GO" id="GO:0043022">
    <property type="term" value="F:ribosome binding"/>
    <property type="evidence" value="ECO:0007669"/>
    <property type="project" value="TreeGrafter"/>
</dbReference>
<evidence type="ECO:0000256" key="3">
    <source>
        <dbReference type="ARBA" id="ARBA00022517"/>
    </source>
</evidence>
<dbReference type="GO" id="GO:1990904">
    <property type="term" value="C:ribonucleoprotein complex"/>
    <property type="evidence" value="ECO:0007669"/>
    <property type="project" value="TreeGrafter"/>
</dbReference>